<dbReference type="CDD" id="cd07061">
    <property type="entry name" value="HP_HAP_like"/>
    <property type="match status" value="1"/>
</dbReference>
<dbReference type="eggNOG" id="KOG1382">
    <property type="taxonomic scope" value="Eukaryota"/>
</dbReference>
<dbReference type="InterPro" id="IPR000560">
    <property type="entry name" value="His_Pase_clade-2"/>
</dbReference>
<dbReference type="EMBL" id="GL883200">
    <property type="protein sequence ID" value="EGF97768.1"/>
    <property type="molecule type" value="Genomic_DNA"/>
</dbReference>
<dbReference type="RefSeq" id="XP_007418956.1">
    <property type="nucleotide sequence ID" value="XM_007418894.1"/>
</dbReference>
<dbReference type="AlphaFoldDB" id="F4SC54"/>
<sequence>MMINLKCLYVVILVFKTIDASIDPASYFPDQQTLGYAGPTEIGAEPSLIKSPFQPILQSHFPILNQNPTDSNATKIGSSASSSVVDDVNRLPRIYRWGNLSPMYSLPTKTFSNQIDSGPEIPCGCELEQVHLVHRHGGRYPTTGSALPSFGKRIKEAQDSRKLKAKGVLDFLNTWSYELGTEVLTPFGRSQMFDLGISYRQKYGYLLNKMKDRIPVFRTTTQDRMYHSALNFFAGFFGIPYEKSYHQSIIIESQNFNNSLAPYYQCPNSHHPGVGNLGSVVSEQWVESYLKNATHRFNELIEGYQFTPSDLHTMQQVCSYETIALGTSEFCSLFTDQEWLDYSYSIDLEFWYSNSFGNPTSAALGLGYTQELLARLTGRVDPNPSSSINTTLFNNPVTFPLNQSIYVDATHDTVISTIVVALNLTSLAASGPLPTNRRDPKRSFRVEQIAPFGAQMATQIMTCQLQPNSTQQKYARIVLNDAVIPLNGLSKCKSSNLGLCELDLFIESLQKRVQEIDYPQSCFNNFTKPVPINSLGLTNGRWI</sequence>
<evidence type="ECO:0000313" key="3">
    <source>
        <dbReference type="EMBL" id="EGF97768.1"/>
    </source>
</evidence>
<evidence type="ECO:0000256" key="1">
    <source>
        <dbReference type="ARBA" id="ARBA00022801"/>
    </source>
</evidence>
<accession>F4SC54</accession>
<dbReference type="HOGENOM" id="CLU_020880_2_2_1"/>
<reference evidence="4" key="1">
    <citation type="journal article" date="2011" name="Proc. Natl. Acad. Sci. U.S.A.">
        <title>Obligate biotrophy features unraveled by the genomic analysis of rust fungi.</title>
        <authorList>
            <person name="Duplessis S."/>
            <person name="Cuomo C.A."/>
            <person name="Lin Y.-C."/>
            <person name="Aerts A."/>
            <person name="Tisserant E."/>
            <person name="Veneault-Fourrey C."/>
            <person name="Joly D.L."/>
            <person name="Hacquard S."/>
            <person name="Amselem J."/>
            <person name="Cantarel B.L."/>
            <person name="Chiu R."/>
            <person name="Coutinho P.M."/>
            <person name="Feau N."/>
            <person name="Field M."/>
            <person name="Frey P."/>
            <person name="Gelhaye E."/>
            <person name="Goldberg J."/>
            <person name="Grabherr M.G."/>
            <person name="Kodira C.D."/>
            <person name="Kohler A."/>
            <person name="Kuees U."/>
            <person name="Lindquist E.A."/>
            <person name="Lucas S.M."/>
            <person name="Mago R."/>
            <person name="Mauceli E."/>
            <person name="Morin E."/>
            <person name="Murat C."/>
            <person name="Pangilinan J.L."/>
            <person name="Park R."/>
            <person name="Pearson M."/>
            <person name="Quesneville H."/>
            <person name="Rouhier N."/>
            <person name="Sakthikumar S."/>
            <person name="Salamov A.A."/>
            <person name="Schmutz J."/>
            <person name="Selles B."/>
            <person name="Shapiro H."/>
            <person name="Tanguay P."/>
            <person name="Tuskan G.A."/>
            <person name="Henrissat B."/>
            <person name="Van de Peer Y."/>
            <person name="Rouze P."/>
            <person name="Ellis J.G."/>
            <person name="Dodds P.N."/>
            <person name="Schein J.E."/>
            <person name="Zhong S."/>
            <person name="Hamelin R.C."/>
            <person name="Grigoriev I.V."/>
            <person name="Szabo L.J."/>
            <person name="Martin F."/>
        </authorList>
    </citation>
    <scope>NUCLEOTIDE SEQUENCE [LARGE SCALE GENOMIC DNA]</scope>
    <source>
        <strain evidence="4">98AG31 / pathotype 3-4-7</strain>
    </source>
</reference>
<dbReference type="PROSITE" id="PS00616">
    <property type="entry name" value="HIS_ACID_PHOSPHAT_1"/>
    <property type="match status" value="1"/>
</dbReference>
<dbReference type="Gene3D" id="3.40.50.1240">
    <property type="entry name" value="Phosphoglycerate mutase-like"/>
    <property type="match status" value="1"/>
</dbReference>
<dbReference type="InterPro" id="IPR029033">
    <property type="entry name" value="His_PPase_superfam"/>
</dbReference>
<keyword evidence="4" id="KW-1185">Reference proteome</keyword>
<dbReference type="VEuPathDB" id="FungiDB:MELLADRAFT_84480"/>
<dbReference type="KEGG" id="mlr:MELLADRAFT_84480"/>
<proteinExistence type="predicted"/>
<dbReference type="InParanoid" id="F4SC54"/>
<dbReference type="STRING" id="747676.F4SC54"/>
<evidence type="ECO:0008006" key="5">
    <source>
        <dbReference type="Google" id="ProtNLM"/>
    </source>
</evidence>
<organism evidence="4">
    <name type="scientific">Melampsora larici-populina (strain 98AG31 / pathotype 3-4-7)</name>
    <name type="common">Poplar leaf rust fungus</name>
    <dbReference type="NCBI Taxonomy" id="747676"/>
    <lineage>
        <taxon>Eukaryota</taxon>
        <taxon>Fungi</taxon>
        <taxon>Dikarya</taxon>
        <taxon>Basidiomycota</taxon>
        <taxon>Pucciniomycotina</taxon>
        <taxon>Pucciniomycetes</taxon>
        <taxon>Pucciniales</taxon>
        <taxon>Melampsoraceae</taxon>
        <taxon>Melampsora</taxon>
    </lineage>
</organism>
<dbReference type="InterPro" id="IPR033379">
    <property type="entry name" value="Acid_Pase_AS"/>
</dbReference>
<dbReference type="Pfam" id="PF00328">
    <property type="entry name" value="His_Phos_2"/>
    <property type="match status" value="1"/>
</dbReference>
<feature type="signal peptide" evidence="2">
    <location>
        <begin position="1"/>
        <end position="20"/>
    </location>
</feature>
<dbReference type="SUPFAM" id="SSF53254">
    <property type="entry name" value="Phosphoglycerate mutase-like"/>
    <property type="match status" value="1"/>
</dbReference>
<dbReference type="FunCoup" id="F4SC54">
    <property type="interactions" value="193"/>
</dbReference>
<gene>
    <name evidence="3" type="ORF">MELLADRAFT_84480</name>
</gene>
<keyword evidence="2" id="KW-0732">Signal</keyword>
<dbReference type="Proteomes" id="UP000001072">
    <property type="component" value="Unassembled WGS sequence"/>
</dbReference>
<dbReference type="OrthoDB" id="6509975at2759"/>
<evidence type="ECO:0000256" key="2">
    <source>
        <dbReference type="SAM" id="SignalP"/>
    </source>
</evidence>
<keyword evidence="1" id="KW-0378">Hydrolase</keyword>
<dbReference type="PANTHER" id="PTHR20963:SF42">
    <property type="entry name" value="PHOSPHOGLYCERATE MUTASE-LIKE PROTEIN"/>
    <property type="match status" value="1"/>
</dbReference>
<protein>
    <recommendedName>
        <fullName evidence="5">Acid phosphatase</fullName>
    </recommendedName>
</protein>
<evidence type="ECO:0000313" key="4">
    <source>
        <dbReference type="Proteomes" id="UP000001072"/>
    </source>
</evidence>
<name>F4SC54_MELLP</name>
<dbReference type="GO" id="GO:0003993">
    <property type="term" value="F:acid phosphatase activity"/>
    <property type="evidence" value="ECO:0007669"/>
    <property type="project" value="TreeGrafter"/>
</dbReference>
<feature type="chain" id="PRO_5003321422" description="Acid phosphatase" evidence="2">
    <location>
        <begin position="21"/>
        <end position="543"/>
    </location>
</feature>
<dbReference type="PANTHER" id="PTHR20963">
    <property type="entry name" value="MULTIPLE INOSITOL POLYPHOSPHATE PHOSPHATASE-RELATED"/>
    <property type="match status" value="1"/>
</dbReference>
<dbReference type="GeneID" id="18933491"/>